<dbReference type="InterPro" id="IPR006028">
    <property type="entry name" value="GABAA/Glycine_rcpt"/>
</dbReference>
<dbReference type="Proteomes" id="UP001608902">
    <property type="component" value="Unassembled WGS sequence"/>
</dbReference>
<dbReference type="Gene3D" id="1.20.58.390">
    <property type="entry name" value="Neurotransmitter-gated ion-channel transmembrane domain"/>
    <property type="match status" value="1"/>
</dbReference>
<evidence type="ECO:0000256" key="1">
    <source>
        <dbReference type="ARBA" id="ARBA00004141"/>
    </source>
</evidence>
<keyword evidence="7" id="KW-0472">Membrane</keyword>
<dbReference type="InterPro" id="IPR036734">
    <property type="entry name" value="Neur_chan_lig-bd_sf"/>
</dbReference>
<evidence type="ECO:0000259" key="8">
    <source>
        <dbReference type="Pfam" id="PF02932"/>
    </source>
</evidence>
<dbReference type="InterPro" id="IPR036719">
    <property type="entry name" value="Neuro-gated_channel_TM_sf"/>
</dbReference>
<keyword evidence="4" id="KW-1003">Cell membrane</keyword>
<name>A0ABD6EM34_9BILA</name>
<keyword evidence="3" id="KW-0813">Transport</keyword>
<keyword evidence="7" id="KW-1133">Transmembrane helix</keyword>
<dbReference type="PRINTS" id="PR00253">
    <property type="entry name" value="GABAARECEPTR"/>
</dbReference>
<dbReference type="InterPro" id="IPR038050">
    <property type="entry name" value="Neuro_actylchol_rec"/>
</dbReference>
<dbReference type="CDD" id="cd19049">
    <property type="entry name" value="LGIC_TM_anion"/>
    <property type="match status" value="1"/>
</dbReference>
<dbReference type="SUPFAM" id="SSF63712">
    <property type="entry name" value="Nicotinic receptor ligand binding domain-like"/>
    <property type="match status" value="1"/>
</dbReference>
<keyword evidence="10" id="KW-1185">Reference proteome</keyword>
<dbReference type="PANTHER" id="PTHR18945">
    <property type="entry name" value="NEUROTRANSMITTER GATED ION CHANNEL"/>
    <property type="match status" value="1"/>
</dbReference>
<organism evidence="9 10">
    <name type="scientific">Gnathostoma spinigerum</name>
    <dbReference type="NCBI Taxonomy" id="75299"/>
    <lineage>
        <taxon>Eukaryota</taxon>
        <taxon>Metazoa</taxon>
        <taxon>Ecdysozoa</taxon>
        <taxon>Nematoda</taxon>
        <taxon>Chromadorea</taxon>
        <taxon>Rhabditida</taxon>
        <taxon>Spirurina</taxon>
        <taxon>Gnathostomatomorpha</taxon>
        <taxon>Gnathostomatoidea</taxon>
        <taxon>Gnathostomatidae</taxon>
        <taxon>Gnathostoma</taxon>
    </lineage>
</organism>
<dbReference type="AlphaFoldDB" id="A0ABD6EM34"/>
<evidence type="ECO:0000313" key="9">
    <source>
        <dbReference type="EMBL" id="MFH4980262.1"/>
    </source>
</evidence>
<dbReference type="GO" id="GO:0005230">
    <property type="term" value="F:extracellular ligand-gated monoatomic ion channel activity"/>
    <property type="evidence" value="ECO:0007669"/>
    <property type="project" value="UniProtKB-ARBA"/>
</dbReference>
<keyword evidence="5" id="KW-0406">Ion transport</keyword>
<dbReference type="GO" id="GO:0005886">
    <property type="term" value="C:plasma membrane"/>
    <property type="evidence" value="ECO:0007669"/>
    <property type="project" value="UniProtKB-SubCell"/>
</dbReference>
<sequence length="320" mass="37210">MDRVVCKAVFESYSFNVGKVRLHWKRHGVPVEVVGETSLPDFHMTNFVYEKATFEYPAGIWDQLNIQFYYRRSYGFYILQIYLPTYCMVLISWISFWLDCRSLPARVTLGVSSLMALTLQYSNVARSLPKVSYVKGLDCFMFGCVGYIFLSIVELAIVNTLEKSNDRRKRRKKLKSDEDEEPYKRYRFRNSFLVRPSKTNGVRLRSTTCCYDASSELVHSDVSPVRDVNNMEYAEPRISSASYNTYGMDNTGSDGTDQLLMYVRPVRLSSTSNKMNYKIRRTSCTWTGEDIDELCRKLFPMSFALCNLVYWLYYTAKGKA</sequence>
<reference evidence="9 10" key="1">
    <citation type="submission" date="2024-08" db="EMBL/GenBank/DDBJ databases">
        <title>Gnathostoma spinigerum genome.</title>
        <authorList>
            <person name="Gonzalez-Bertolin B."/>
            <person name="Monzon S."/>
            <person name="Zaballos A."/>
            <person name="Jimenez P."/>
            <person name="Dekumyoy P."/>
            <person name="Varona S."/>
            <person name="Cuesta I."/>
            <person name="Sumanam S."/>
            <person name="Adisakwattana P."/>
            <person name="Gasser R.B."/>
            <person name="Hernandez-Gonzalez A."/>
            <person name="Young N.D."/>
            <person name="Perteguer M.J."/>
        </authorList>
    </citation>
    <scope>NUCLEOTIDE SEQUENCE [LARGE SCALE GENOMIC DNA]</scope>
    <source>
        <strain evidence="9">AL3</strain>
        <tissue evidence="9">Liver</tissue>
    </source>
</reference>
<evidence type="ECO:0000256" key="6">
    <source>
        <dbReference type="ARBA" id="ARBA00023303"/>
    </source>
</evidence>
<evidence type="ECO:0000256" key="5">
    <source>
        <dbReference type="ARBA" id="ARBA00023065"/>
    </source>
</evidence>
<dbReference type="Gene3D" id="2.70.170.10">
    <property type="entry name" value="Neurotransmitter-gated ion-channel ligand-binding domain"/>
    <property type="match status" value="1"/>
</dbReference>
<dbReference type="EMBL" id="JBGFUD010005297">
    <property type="protein sequence ID" value="MFH4980262.1"/>
    <property type="molecule type" value="Genomic_DNA"/>
</dbReference>
<dbReference type="InterPro" id="IPR006029">
    <property type="entry name" value="Neurotrans-gated_channel_TM"/>
</dbReference>
<keyword evidence="6" id="KW-0407">Ion channel</keyword>
<evidence type="ECO:0000256" key="7">
    <source>
        <dbReference type="SAM" id="Phobius"/>
    </source>
</evidence>
<dbReference type="SUPFAM" id="SSF90112">
    <property type="entry name" value="Neurotransmitter-gated ion-channel transmembrane pore"/>
    <property type="match status" value="1"/>
</dbReference>
<comment type="caution">
    <text evidence="9">The sequence shown here is derived from an EMBL/GenBank/DDBJ whole genome shotgun (WGS) entry which is preliminary data.</text>
</comment>
<evidence type="ECO:0000256" key="3">
    <source>
        <dbReference type="ARBA" id="ARBA00022448"/>
    </source>
</evidence>
<feature type="domain" description="Neurotransmitter-gated ion-channel transmembrane" evidence="8">
    <location>
        <begin position="81"/>
        <end position="311"/>
    </location>
</feature>
<dbReference type="Pfam" id="PF02932">
    <property type="entry name" value="Neur_chan_memb"/>
    <property type="match status" value="1"/>
</dbReference>
<protein>
    <recommendedName>
        <fullName evidence="8">Neurotransmitter-gated ion-channel transmembrane domain-containing protein</fullName>
    </recommendedName>
</protein>
<keyword evidence="7" id="KW-0812">Transmembrane</keyword>
<comment type="subcellular location">
    <subcellularLocation>
        <location evidence="2">Cell membrane</location>
    </subcellularLocation>
    <subcellularLocation>
        <location evidence="1">Membrane</location>
        <topology evidence="1">Multi-pass membrane protein</topology>
    </subcellularLocation>
</comment>
<proteinExistence type="predicted"/>
<evidence type="ECO:0000313" key="10">
    <source>
        <dbReference type="Proteomes" id="UP001608902"/>
    </source>
</evidence>
<feature type="transmembrane region" description="Helical" evidence="7">
    <location>
        <begin position="74"/>
        <end position="96"/>
    </location>
</feature>
<gene>
    <name evidence="9" type="ORF">AB6A40_006971</name>
</gene>
<accession>A0ABD6EM34</accession>
<feature type="transmembrane region" description="Helical" evidence="7">
    <location>
        <begin position="140"/>
        <end position="161"/>
    </location>
</feature>
<dbReference type="InterPro" id="IPR006201">
    <property type="entry name" value="Neur_channel"/>
</dbReference>
<evidence type="ECO:0000256" key="4">
    <source>
        <dbReference type="ARBA" id="ARBA00022475"/>
    </source>
</evidence>
<evidence type="ECO:0000256" key="2">
    <source>
        <dbReference type="ARBA" id="ARBA00004236"/>
    </source>
</evidence>